<feature type="non-terminal residue" evidence="1">
    <location>
        <position position="1"/>
    </location>
</feature>
<sequence>VLIPRIEYRTQHMHLSEKTCNDLTAMFRKVFKNKALLKSHISALFYQLNNNETSGIATIIRLKQSQIKCWEPGNILSNSINFYKLIKGNLAAMILALAKSIQVTFQS</sequence>
<protein>
    <submittedName>
        <fullName evidence="1">16780_t:CDS:1</fullName>
    </submittedName>
</protein>
<name>A0ACA9LVD3_9GLOM</name>
<reference evidence="1" key="1">
    <citation type="submission" date="2021-06" db="EMBL/GenBank/DDBJ databases">
        <authorList>
            <person name="Kallberg Y."/>
            <person name="Tangrot J."/>
            <person name="Rosling A."/>
        </authorList>
    </citation>
    <scope>NUCLEOTIDE SEQUENCE</scope>
    <source>
        <strain evidence="1">CL356</strain>
    </source>
</reference>
<accession>A0ACA9LVD3</accession>
<dbReference type="Proteomes" id="UP000789525">
    <property type="component" value="Unassembled WGS sequence"/>
</dbReference>
<dbReference type="EMBL" id="CAJVPT010008125">
    <property type="protein sequence ID" value="CAG8548461.1"/>
    <property type="molecule type" value="Genomic_DNA"/>
</dbReference>
<proteinExistence type="predicted"/>
<organism evidence="1 2">
    <name type="scientific">Acaulospora colombiana</name>
    <dbReference type="NCBI Taxonomy" id="27376"/>
    <lineage>
        <taxon>Eukaryota</taxon>
        <taxon>Fungi</taxon>
        <taxon>Fungi incertae sedis</taxon>
        <taxon>Mucoromycota</taxon>
        <taxon>Glomeromycotina</taxon>
        <taxon>Glomeromycetes</taxon>
        <taxon>Diversisporales</taxon>
        <taxon>Acaulosporaceae</taxon>
        <taxon>Acaulospora</taxon>
    </lineage>
</organism>
<keyword evidence="2" id="KW-1185">Reference proteome</keyword>
<evidence type="ECO:0000313" key="1">
    <source>
        <dbReference type="EMBL" id="CAG8548461.1"/>
    </source>
</evidence>
<gene>
    <name evidence="1" type="ORF">ACOLOM_LOCUS4751</name>
</gene>
<evidence type="ECO:0000313" key="2">
    <source>
        <dbReference type="Proteomes" id="UP000789525"/>
    </source>
</evidence>
<comment type="caution">
    <text evidence="1">The sequence shown here is derived from an EMBL/GenBank/DDBJ whole genome shotgun (WGS) entry which is preliminary data.</text>
</comment>